<dbReference type="AlphaFoldDB" id="A0AA36Y4W1"/>
<organism evidence="1 2">
    <name type="scientific">Stomatobaculum longum</name>
    <dbReference type="NCBI Taxonomy" id="796942"/>
    <lineage>
        <taxon>Bacteria</taxon>
        <taxon>Bacillati</taxon>
        <taxon>Bacillota</taxon>
        <taxon>Clostridia</taxon>
        <taxon>Lachnospirales</taxon>
        <taxon>Lachnospiraceae</taxon>
        <taxon>Stomatobaculum</taxon>
    </lineage>
</organism>
<dbReference type="GeneID" id="86940369"/>
<keyword evidence="2" id="KW-1185">Reference proteome</keyword>
<dbReference type="Proteomes" id="UP000018466">
    <property type="component" value="Unassembled WGS sequence"/>
</dbReference>
<gene>
    <name evidence="1" type="ORF">HMPREF9623_00587</name>
</gene>
<dbReference type="Pfam" id="PF08665">
    <property type="entry name" value="PglZ"/>
    <property type="match status" value="1"/>
</dbReference>
<dbReference type="RefSeq" id="WP_009532420.1">
    <property type="nucleotide sequence ID" value="NZ_JH590862.1"/>
</dbReference>
<evidence type="ECO:0000313" key="2">
    <source>
        <dbReference type="Proteomes" id="UP000018466"/>
    </source>
</evidence>
<sequence length="867" mass="99526">MDAEKIIQDLNRRFTAPLPEFYKRRVIFWYDEDREFENQIDEISLNDAKLVKLNGSNCFAIKKLLLMDDTASNYLVYCPVSFEHPEDNWLLNIELYSGEPFRADLNTIWVDEMGLPASQMFRKQVKQYHKFFNSKDRRTKVAAMAGSISMSAQMHLAVMAVICGVKDISPNSIIRAVLKVGLDVENNAIYRGIVNYGAQAAFWALIAQATGYKNTEEQNLAQLATHILLTAATRTLRREYLNGLDSFISTPHQSFCYDFVSDWLHSDDLHDLYKVARIVETEARLYQRFSKLSVEDLRDTECFPCINEVILTKMMTEIKDQIIQVDVIAQTVEKRRTMVWYAFMSSYYEGLLQIAKMQAFFLEHSAGFHTAKAKDIWKEYTTDYYRMDSYYRAFHLCFQRSLKVSNDLLDDLFKHVVEKVEALYSGWYLNGLGSNWSDIAAEELKKHGYIEEVNRHTAFYLSNIQHCDTRVFVIISDALRYEVAASLSEQLRRETQSKVTLDSMCGIFPTITPYGMAALLPHKKLSVQARPNGGLAVLADGQSTESTNRGKLLRAANPASVALQYRNIIGLKRADRQALIKGMEVVYIYHDKIDEASHTSDSSVFPACDEAIEEIKNLVRIIVNEFSGTRILITADHGFLYTYSPLTEDDKVSKNSWNGKEVDYGRRYAIMEKDAQPEYLMPVQFLDGRTDYAAFAPRENVRIKMNGGGLNFVHGGISLQEMVVPLIDYHYIRTDSREYQRNRAKIDTKPVEVSLLSANRKISNMIFSLNFYQKDAVGDNREKANYLLYFADSAGKVVSDTARIIADKTSDTAQERTFRCTFNLKSLSFDNKEIYYLVITDESGLQLPQREEFQIDIASEVDEFKFF</sequence>
<accession>A0AA36Y4W1</accession>
<dbReference type="InterPro" id="IPR017850">
    <property type="entry name" value="Alkaline_phosphatase_core_sf"/>
</dbReference>
<proteinExistence type="predicted"/>
<comment type="caution">
    <text evidence="1">The sequence shown here is derived from an EMBL/GenBank/DDBJ whole genome shotgun (WGS) entry which is preliminary data.</text>
</comment>
<dbReference type="InterPro" id="IPR014060">
    <property type="entry name" value="PglZ"/>
</dbReference>
<protein>
    <submittedName>
        <fullName evidence="1">TIGR02687 family protein</fullName>
    </submittedName>
</protein>
<evidence type="ECO:0000313" key="1">
    <source>
        <dbReference type="EMBL" id="EHO16988.1"/>
    </source>
</evidence>
<dbReference type="EMBL" id="AGEL01000006">
    <property type="protein sequence ID" value="EHO16988.1"/>
    <property type="molecule type" value="Genomic_DNA"/>
</dbReference>
<reference evidence="1 2" key="1">
    <citation type="submission" date="2011-10" db="EMBL/GenBank/DDBJ databases">
        <title>The Genome Sequence of Lachnospiraceae bacterium ACC2.</title>
        <authorList>
            <consortium name="The Broad Institute Genome Sequencing Platform"/>
            <person name="Earl A."/>
            <person name="Ward D."/>
            <person name="Feldgarden M."/>
            <person name="Gevers D."/>
            <person name="Sizova M."/>
            <person name="Hazen A."/>
            <person name="Epstein S."/>
            <person name="Young S.K."/>
            <person name="Zeng Q."/>
            <person name="Gargeya S."/>
            <person name="Fitzgerald M."/>
            <person name="Haas B."/>
            <person name="Abouelleil A."/>
            <person name="Alvarado L."/>
            <person name="Arachchi H.M."/>
            <person name="Berlin A."/>
            <person name="Brown A."/>
            <person name="Chapman S.B."/>
            <person name="Chen Z."/>
            <person name="Dunbar C."/>
            <person name="Freedman E."/>
            <person name="Gearin G."/>
            <person name="Goldberg J."/>
            <person name="Griggs A."/>
            <person name="Gujja S."/>
            <person name="Heiman D."/>
            <person name="Howarth C."/>
            <person name="Larson L."/>
            <person name="Lui A."/>
            <person name="MacDonald P.J.P."/>
            <person name="Montmayeur A."/>
            <person name="Murphy C."/>
            <person name="Neiman D."/>
            <person name="Pearson M."/>
            <person name="Priest M."/>
            <person name="Roberts A."/>
            <person name="Saif S."/>
            <person name="Shea T."/>
            <person name="Shenoy N."/>
            <person name="Sisk P."/>
            <person name="Stolte C."/>
            <person name="Sykes S."/>
            <person name="Wortman J."/>
            <person name="Nusbaum C."/>
            <person name="Birren B."/>
        </authorList>
    </citation>
    <scope>NUCLEOTIDE SEQUENCE [LARGE SCALE GENOMIC DNA]</scope>
    <source>
        <strain evidence="1 2">ACC2</strain>
    </source>
</reference>
<dbReference type="SUPFAM" id="SSF53649">
    <property type="entry name" value="Alkaline phosphatase-like"/>
    <property type="match status" value="1"/>
</dbReference>
<dbReference type="NCBIfam" id="TIGR02687">
    <property type="entry name" value="BREX-1 system phosphatase PglZ type A"/>
    <property type="match status" value="1"/>
</dbReference>
<name>A0AA36Y4W1_9FIRM</name>